<gene>
    <name evidence="2" type="ORF">LTRI10_LOCUS7792</name>
</gene>
<feature type="region of interest" description="Disordered" evidence="1">
    <location>
        <begin position="1"/>
        <end position="85"/>
    </location>
</feature>
<feature type="compositionally biased region" description="Polar residues" evidence="1">
    <location>
        <begin position="43"/>
        <end position="60"/>
    </location>
</feature>
<dbReference type="EMBL" id="OZ034814">
    <property type="protein sequence ID" value="CAL1360350.1"/>
    <property type="molecule type" value="Genomic_DNA"/>
</dbReference>
<evidence type="ECO:0000313" key="3">
    <source>
        <dbReference type="Proteomes" id="UP001497516"/>
    </source>
</evidence>
<feature type="compositionally biased region" description="Low complexity" evidence="1">
    <location>
        <begin position="71"/>
        <end position="85"/>
    </location>
</feature>
<dbReference type="AlphaFoldDB" id="A0AAV2CWX9"/>
<dbReference type="Proteomes" id="UP001497516">
    <property type="component" value="Chromosome 10"/>
</dbReference>
<name>A0AAV2CWX9_9ROSI</name>
<proteinExistence type="predicted"/>
<sequence>MHATCSSPLDDVPPVTFSQEEPPSSSQPSQEMSTSEAPPQEDISPTSQPDILGETSTSPALQPVESHDPHSAAPSPSLQQPPRKS</sequence>
<keyword evidence="3" id="KW-1185">Reference proteome</keyword>
<protein>
    <submittedName>
        <fullName evidence="2">Uncharacterized protein</fullName>
    </submittedName>
</protein>
<accession>A0AAV2CWX9</accession>
<organism evidence="2 3">
    <name type="scientific">Linum trigynum</name>
    <dbReference type="NCBI Taxonomy" id="586398"/>
    <lineage>
        <taxon>Eukaryota</taxon>
        <taxon>Viridiplantae</taxon>
        <taxon>Streptophyta</taxon>
        <taxon>Embryophyta</taxon>
        <taxon>Tracheophyta</taxon>
        <taxon>Spermatophyta</taxon>
        <taxon>Magnoliopsida</taxon>
        <taxon>eudicotyledons</taxon>
        <taxon>Gunneridae</taxon>
        <taxon>Pentapetalae</taxon>
        <taxon>rosids</taxon>
        <taxon>fabids</taxon>
        <taxon>Malpighiales</taxon>
        <taxon>Linaceae</taxon>
        <taxon>Linum</taxon>
    </lineage>
</organism>
<evidence type="ECO:0000313" key="2">
    <source>
        <dbReference type="EMBL" id="CAL1360350.1"/>
    </source>
</evidence>
<feature type="compositionally biased region" description="Low complexity" evidence="1">
    <location>
        <begin position="18"/>
        <end position="36"/>
    </location>
</feature>
<reference evidence="2 3" key="1">
    <citation type="submission" date="2024-04" db="EMBL/GenBank/DDBJ databases">
        <authorList>
            <person name="Fracassetti M."/>
        </authorList>
    </citation>
    <scope>NUCLEOTIDE SEQUENCE [LARGE SCALE GENOMIC DNA]</scope>
</reference>
<evidence type="ECO:0000256" key="1">
    <source>
        <dbReference type="SAM" id="MobiDB-lite"/>
    </source>
</evidence>